<gene>
    <name evidence="5 8" type="primary">rimM</name>
    <name evidence="8" type="ORF">GCM10011506_24910</name>
</gene>
<comment type="similarity">
    <text evidence="5">Belongs to the RimM family.</text>
</comment>
<dbReference type="SUPFAM" id="SSF50447">
    <property type="entry name" value="Translation proteins"/>
    <property type="match status" value="1"/>
</dbReference>
<evidence type="ECO:0000259" key="7">
    <source>
        <dbReference type="Pfam" id="PF24986"/>
    </source>
</evidence>
<name>A0ABQ1MCA4_9BACT</name>
<keyword evidence="1 5" id="KW-0963">Cytoplasm</keyword>
<evidence type="ECO:0000256" key="2">
    <source>
        <dbReference type="ARBA" id="ARBA00022517"/>
    </source>
</evidence>
<reference evidence="9" key="1">
    <citation type="journal article" date="2019" name="Int. J. Syst. Evol. Microbiol.">
        <title>The Global Catalogue of Microorganisms (GCM) 10K type strain sequencing project: providing services to taxonomists for standard genome sequencing and annotation.</title>
        <authorList>
            <consortium name="The Broad Institute Genomics Platform"/>
            <consortium name="The Broad Institute Genome Sequencing Center for Infectious Disease"/>
            <person name="Wu L."/>
            <person name="Ma J."/>
        </authorList>
    </citation>
    <scope>NUCLEOTIDE SEQUENCE [LARGE SCALE GENOMIC DNA]</scope>
    <source>
        <strain evidence="9">CGMCC 1.10832</strain>
    </source>
</reference>
<dbReference type="InterPro" id="IPR036976">
    <property type="entry name" value="RimM_N_sf"/>
</dbReference>
<evidence type="ECO:0000313" key="9">
    <source>
        <dbReference type="Proteomes" id="UP000636010"/>
    </source>
</evidence>
<dbReference type="PANTHER" id="PTHR33692:SF1">
    <property type="entry name" value="RIBOSOME MATURATION FACTOR RIMM"/>
    <property type="match status" value="1"/>
</dbReference>
<keyword evidence="2 5" id="KW-0690">Ribosome biogenesis</keyword>
<dbReference type="EMBL" id="BMEC01000007">
    <property type="protein sequence ID" value="GGC38462.1"/>
    <property type="molecule type" value="Genomic_DNA"/>
</dbReference>
<dbReference type="RefSeq" id="WP_188463864.1">
    <property type="nucleotide sequence ID" value="NZ_BAABHU010000007.1"/>
</dbReference>
<dbReference type="Gene3D" id="2.40.30.60">
    <property type="entry name" value="RimM"/>
    <property type="match status" value="1"/>
</dbReference>
<organism evidence="8 9">
    <name type="scientific">Marivirga lumbricoides</name>
    <dbReference type="NCBI Taxonomy" id="1046115"/>
    <lineage>
        <taxon>Bacteria</taxon>
        <taxon>Pseudomonadati</taxon>
        <taxon>Bacteroidota</taxon>
        <taxon>Cytophagia</taxon>
        <taxon>Cytophagales</taxon>
        <taxon>Marivirgaceae</taxon>
        <taxon>Marivirga</taxon>
    </lineage>
</organism>
<proteinExistence type="inferred from homology"/>
<evidence type="ECO:0000256" key="1">
    <source>
        <dbReference type="ARBA" id="ARBA00022490"/>
    </source>
</evidence>
<comment type="domain">
    <text evidence="5">The PRC barrel domain binds ribosomal protein uS19.</text>
</comment>
<feature type="domain" description="RimM N-terminal" evidence="6">
    <location>
        <begin position="9"/>
        <end position="87"/>
    </location>
</feature>
<keyword evidence="9" id="KW-1185">Reference proteome</keyword>
<sequence>MKQSQCFQLGIVSRPHGLKGEVYISLDTDFPEEYAEMESVFLLQNGKLVPFFIEHLQIRNTEALVKFEDIDDKDAALSIKGLSLHLPLNQLPELSDDQFYFHEIIDFQVVDKNLGSLGKVAQVYEAGHQDLIGMDYQQKEVLIPINDDIINSVDRENKIIMVTLPDGLLELYLEE</sequence>
<evidence type="ECO:0000256" key="4">
    <source>
        <dbReference type="ARBA" id="ARBA00023186"/>
    </source>
</evidence>
<dbReference type="InterPro" id="IPR056792">
    <property type="entry name" value="PRC_RimM"/>
</dbReference>
<evidence type="ECO:0000313" key="8">
    <source>
        <dbReference type="EMBL" id="GGC38462.1"/>
    </source>
</evidence>
<evidence type="ECO:0000259" key="6">
    <source>
        <dbReference type="Pfam" id="PF01782"/>
    </source>
</evidence>
<dbReference type="Pfam" id="PF01782">
    <property type="entry name" value="RimM"/>
    <property type="match status" value="1"/>
</dbReference>
<dbReference type="InterPro" id="IPR002676">
    <property type="entry name" value="RimM_N"/>
</dbReference>
<dbReference type="NCBIfam" id="TIGR02273">
    <property type="entry name" value="16S_RimM"/>
    <property type="match status" value="1"/>
</dbReference>
<comment type="subunit">
    <text evidence="5">Binds ribosomal protein uS19.</text>
</comment>
<dbReference type="SUPFAM" id="SSF50346">
    <property type="entry name" value="PRC-barrel domain"/>
    <property type="match status" value="1"/>
</dbReference>
<comment type="caution">
    <text evidence="8">The sequence shown here is derived from an EMBL/GenBank/DDBJ whole genome shotgun (WGS) entry which is preliminary data.</text>
</comment>
<dbReference type="PANTHER" id="PTHR33692">
    <property type="entry name" value="RIBOSOME MATURATION FACTOR RIMM"/>
    <property type="match status" value="1"/>
</dbReference>
<evidence type="ECO:0000256" key="5">
    <source>
        <dbReference type="HAMAP-Rule" id="MF_00014"/>
    </source>
</evidence>
<dbReference type="InterPro" id="IPR011033">
    <property type="entry name" value="PRC_barrel-like_sf"/>
</dbReference>
<comment type="function">
    <text evidence="5">An accessory protein needed during the final step in the assembly of 30S ribosomal subunit, possibly for assembly of the head region. Essential for efficient processing of 16S rRNA. May be needed both before and after RbfA during the maturation of 16S rRNA. It has affinity for free ribosomal 30S subunits but not for 70S ribosomes.</text>
</comment>
<keyword evidence="4 5" id="KW-0143">Chaperone</keyword>
<dbReference type="Gene3D" id="2.30.30.240">
    <property type="entry name" value="PRC-barrel domain"/>
    <property type="match status" value="1"/>
</dbReference>
<protein>
    <recommendedName>
        <fullName evidence="5">Ribosome maturation factor RimM</fullName>
    </recommendedName>
</protein>
<keyword evidence="3 5" id="KW-0698">rRNA processing</keyword>
<comment type="subcellular location">
    <subcellularLocation>
        <location evidence="5">Cytoplasm</location>
    </subcellularLocation>
</comment>
<dbReference type="InterPro" id="IPR011961">
    <property type="entry name" value="RimM"/>
</dbReference>
<dbReference type="HAMAP" id="MF_00014">
    <property type="entry name" value="Ribosome_mat_RimM"/>
    <property type="match status" value="1"/>
</dbReference>
<dbReference type="Pfam" id="PF24986">
    <property type="entry name" value="PRC_RimM"/>
    <property type="match status" value="1"/>
</dbReference>
<evidence type="ECO:0000256" key="3">
    <source>
        <dbReference type="ARBA" id="ARBA00022552"/>
    </source>
</evidence>
<accession>A0ABQ1MCA4</accession>
<feature type="domain" description="Ribosome maturation factor RimM PRC barrel" evidence="7">
    <location>
        <begin position="102"/>
        <end position="168"/>
    </location>
</feature>
<dbReference type="InterPro" id="IPR009000">
    <property type="entry name" value="Transl_B-barrel_sf"/>
</dbReference>
<dbReference type="Proteomes" id="UP000636010">
    <property type="component" value="Unassembled WGS sequence"/>
</dbReference>